<feature type="transmembrane region" description="Helical" evidence="1">
    <location>
        <begin position="169"/>
        <end position="189"/>
    </location>
</feature>
<dbReference type="PANTHER" id="PTHR39419">
    <property type="entry name" value="SLL0814 PROTEIN"/>
    <property type="match status" value="1"/>
</dbReference>
<feature type="transmembrane region" description="Helical" evidence="1">
    <location>
        <begin position="95"/>
        <end position="118"/>
    </location>
</feature>
<reference evidence="2" key="2">
    <citation type="submission" date="2022-06" db="EMBL/GenBank/DDBJ databases">
        <title>Thermospira aquatica gen. nov., sp. nov.</title>
        <authorList>
            <person name="Ben Ali Gam Z."/>
            <person name="Labat M."/>
        </authorList>
    </citation>
    <scope>NUCLEOTIDE SEQUENCE</scope>
    <source>
        <strain evidence="2">F1F22</strain>
    </source>
</reference>
<gene>
    <name evidence="2" type="ORF">KDW03_03425</name>
</gene>
<protein>
    <submittedName>
        <fullName evidence="2">Carotenoid biosynthesis protein</fullName>
    </submittedName>
</protein>
<evidence type="ECO:0000256" key="1">
    <source>
        <dbReference type="SAM" id="Phobius"/>
    </source>
</evidence>
<sequence>MNKIMKNPWFLLGIPALLYAVGIVGHLWKPTFPLMMVLTPWFLGITGVWVVLPSVIEGKGRFLLWFGISFVGTFALEAIGVATGKIFGSYHYGEVLGFGFFGVPLVIGFTWTLVVLGFLQAIEVLPWQRLRPFLGIVFTALGAVVFDWIMEPLAMGLGYWYWAGNVIPLQNYIAWGVIAGGSAMLYYLLGVQVKNRILTGYLLIQMLFFVALRLGGLGV</sequence>
<dbReference type="KEGG" id="taqu:KDW03_03425"/>
<feature type="transmembrane region" description="Helical" evidence="1">
    <location>
        <begin position="62"/>
        <end position="83"/>
    </location>
</feature>
<feature type="transmembrane region" description="Helical" evidence="1">
    <location>
        <begin position="201"/>
        <end position="218"/>
    </location>
</feature>
<keyword evidence="3" id="KW-1185">Reference proteome</keyword>
<feature type="transmembrane region" description="Helical" evidence="1">
    <location>
        <begin position="130"/>
        <end position="149"/>
    </location>
</feature>
<name>A0AAX3BFD3_9SPIR</name>
<dbReference type="PANTHER" id="PTHR39419:SF1">
    <property type="entry name" value="SLL0814 PROTEIN"/>
    <property type="match status" value="1"/>
</dbReference>
<evidence type="ECO:0000313" key="2">
    <source>
        <dbReference type="EMBL" id="URA10870.1"/>
    </source>
</evidence>
<dbReference type="EMBL" id="CP073355">
    <property type="protein sequence ID" value="URA10870.1"/>
    <property type="molecule type" value="Genomic_DNA"/>
</dbReference>
<keyword evidence="1" id="KW-0812">Transmembrane</keyword>
<dbReference type="AlphaFoldDB" id="A0AAX3BFD3"/>
<proteinExistence type="predicted"/>
<feature type="transmembrane region" description="Helical" evidence="1">
    <location>
        <begin position="34"/>
        <end position="55"/>
    </location>
</feature>
<feature type="transmembrane region" description="Helical" evidence="1">
    <location>
        <begin position="9"/>
        <end position="28"/>
    </location>
</feature>
<organism evidence="2 3">
    <name type="scientific">Thermospira aquatica</name>
    <dbReference type="NCBI Taxonomy" id="2828656"/>
    <lineage>
        <taxon>Bacteria</taxon>
        <taxon>Pseudomonadati</taxon>
        <taxon>Spirochaetota</taxon>
        <taxon>Spirochaetia</taxon>
        <taxon>Brevinematales</taxon>
        <taxon>Thermospiraceae</taxon>
        <taxon>Thermospira</taxon>
    </lineage>
</organism>
<dbReference type="Pfam" id="PF04240">
    <property type="entry name" value="Caroten_synth"/>
    <property type="match status" value="1"/>
</dbReference>
<evidence type="ECO:0000313" key="3">
    <source>
        <dbReference type="Proteomes" id="UP001056539"/>
    </source>
</evidence>
<accession>A0AAX3BFD3</accession>
<dbReference type="Proteomes" id="UP001056539">
    <property type="component" value="Chromosome"/>
</dbReference>
<dbReference type="InterPro" id="IPR007354">
    <property type="entry name" value="CruF-like"/>
</dbReference>
<dbReference type="RefSeq" id="WP_271435997.1">
    <property type="nucleotide sequence ID" value="NZ_CP073355.1"/>
</dbReference>
<keyword evidence="1" id="KW-1133">Transmembrane helix</keyword>
<keyword evidence="1" id="KW-0472">Membrane</keyword>
<reference evidence="2" key="1">
    <citation type="submission" date="2021-04" db="EMBL/GenBank/DDBJ databases">
        <authorList>
            <person name="Postec A."/>
        </authorList>
    </citation>
    <scope>NUCLEOTIDE SEQUENCE</scope>
    <source>
        <strain evidence="2">F1F22</strain>
    </source>
</reference>